<dbReference type="Proteomes" id="UP001595956">
    <property type="component" value="Unassembled WGS sequence"/>
</dbReference>
<evidence type="ECO:0008006" key="4">
    <source>
        <dbReference type="Google" id="ProtNLM"/>
    </source>
</evidence>
<proteinExistence type="predicted"/>
<reference evidence="3" key="1">
    <citation type="journal article" date="2019" name="Int. J. Syst. Evol. Microbiol.">
        <title>The Global Catalogue of Microorganisms (GCM) 10K type strain sequencing project: providing services to taxonomists for standard genome sequencing and annotation.</title>
        <authorList>
            <consortium name="The Broad Institute Genomics Platform"/>
            <consortium name="The Broad Institute Genome Sequencing Center for Infectious Disease"/>
            <person name="Wu L."/>
            <person name="Ma J."/>
        </authorList>
    </citation>
    <scope>NUCLEOTIDE SEQUENCE [LARGE SCALE GENOMIC DNA]</scope>
    <source>
        <strain evidence="3">KACC 13778</strain>
    </source>
</reference>
<keyword evidence="1" id="KW-0732">Signal</keyword>
<gene>
    <name evidence="2" type="ORF">ACFPKY_10790</name>
</gene>
<dbReference type="EMBL" id="JBHSMD010000003">
    <property type="protein sequence ID" value="MFC5493593.1"/>
    <property type="molecule type" value="Genomic_DNA"/>
</dbReference>
<evidence type="ECO:0000313" key="2">
    <source>
        <dbReference type="EMBL" id="MFC5493593.1"/>
    </source>
</evidence>
<organism evidence="2 3">
    <name type="scientific">Nocardioides caricicola</name>
    <dbReference type="NCBI Taxonomy" id="634770"/>
    <lineage>
        <taxon>Bacteria</taxon>
        <taxon>Bacillati</taxon>
        <taxon>Actinomycetota</taxon>
        <taxon>Actinomycetes</taxon>
        <taxon>Propionibacteriales</taxon>
        <taxon>Nocardioidaceae</taxon>
        <taxon>Nocardioides</taxon>
    </lineage>
</organism>
<name>A0ABW0N1H1_9ACTN</name>
<protein>
    <recommendedName>
        <fullName evidence="4">Htaa domain-containing protein</fullName>
    </recommendedName>
</protein>
<evidence type="ECO:0000313" key="3">
    <source>
        <dbReference type="Proteomes" id="UP001595956"/>
    </source>
</evidence>
<feature type="chain" id="PRO_5045496380" description="Htaa domain-containing protein" evidence="1">
    <location>
        <begin position="30"/>
        <end position="188"/>
    </location>
</feature>
<accession>A0ABW0N1H1</accession>
<evidence type="ECO:0000256" key="1">
    <source>
        <dbReference type="SAM" id="SignalP"/>
    </source>
</evidence>
<feature type="signal peptide" evidence="1">
    <location>
        <begin position="1"/>
        <end position="29"/>
    </location>
</feature>
<sequence length="188" mass="19174">MKHRTALAVAATVALCAGGVLTAAPPASATGGHDGDDGYDVVIPLSERASKQLRDGQNRIAAIGKADAWTHDGQVVLSFPVAGGDHRRGGDGDRAMALRGGVAYTGAGPNITWERLKVKDNGVITAKLRDGSRAAILRVSGKRHHDRGGDHGDYALVLTSVGAASLNNAAKGAPFSAGDVFAGGDDCR</sequence>
<dbReference type="RefSeq" id="WP_345172939.1">
    <property type="nucleotide sequence ID" value="NZ_BAABFQ010000004.1"/>
</dbReference>
<keyword evidence="3" id="KW-1185">Reference proteome</keyword>
<comment type="caution">
    <text evidence="2">The sequence shown here is derived from an EMBL/GenBank/DDBJ whole genome shotgun (WGS) entry which is preliminary data.</text>
</comment>